<evidence type="ECO:0000256" key="2">
    <source>
        <dbReference type="SAM" id="MobiDB-lite"/>
    </source>
</evidence>
<evidence type="ECO:0008006" key="4">
    <source>
        <dbReference type="Google" id="ProtNLM"/>
    </source>
</evidence>
<evidence type="ECO:0000313" key="3">
    <source>
        <dbReference type="EMBL" id="CEM13229.1"/>
    </source>
</evidence>
<organism evidence="3">
    <name type="scientific">Chromera velia CCMP2878</name>
    <dbReference type="NCBI Taxonomy" id="1169474"/>
    <lineage>
        <taxon>Eukaryota</taxon>
        <taxon>Sar</taxon>
        <taxon>Alveolata</taxon>
        <taxon>Colpodellida</taxon>
        <taxon>Chromeraceae</taxon>
        <taxon>Chromera</taxon>
    </lineage>
</organism>
<feature type="region of interest" description="Disordered" evidence="2">
    <location>
        <begin position="122"/>
        <end position="179"/>
    </location>
</feature>
<gene>
    <name evidence="3" type="ORF">Cvel_17146</name>
</gene>
<reference evidence="3" key="1">
    <citation type="submission" date="2014-11" db="EMBL/GenBank/DDBJ databases">
        <authorList>
            <person name="Otto D Thomas"/>
            <person name="Naeem Raeece"/>
        </authorList>
    </citation>
    <scope>NUCLEOTIDE SEQUENCE</scope>
</reference>
<dbReference type="VEuPathDB" id="CryptoDB:Cvel_17146"/>
<protein>
    <recommendedName>
        <fullName evidence="4">F-box domain-containing protein</fullName>
    </recommendedName>
</protein>
<sequence>MSDCQGTPPSSSLVEAQAEGDAKYRDFPDDVLVELAKLLETTEVFGSFALLNKHSAEASQQNSFWIHLLERRDISQLQICVKAPANGLMKVPAMLLLHQRKSKTGTFRLTRPSPASSLSFLEDCTSPSALPSPPPSSPSLPSASPFLLDCPPSPTCASTAERERERERDSPRGWEDDEDAIANSERSLIVTFLRGRLVALQSHLFQTRRVEQMTLQQLSVLRFQQRGGGGAEWMDGGFGGPSMNRHMSARLSKEREELEEKQREQGKTLEKLEKLILKIGRSLEKVEKRAVREFTEKDSMQKQEEKDAFGRMRLGSFFLEGEEEVL</sequence>
<feature type="compositionally biased region" description="Basic and acidic residues" evidence="2">
    <location>
        <begin position="160"/>
        <end position="174"/>
    </location>
</feature>
<name>A0A0G4FIC2_9ALVE</name>
<proteinExistence type="predicted"/>
<dbReference type="AlphaFoldDB" id="A0A0G4FIC2"/>
<dbReference type="EMBL" id="CDMZ01000390">
    <property type="protein sequence ID" value="CEM13229.1"/>
    <property type="molecule type" value="Genomic_DNA"/>
</dbReference>
<feature type="coiled-coil region" evidence="1">
    <location>
        <begin position="244"/>
        <end position="289"/>
    </location>
</feature>
<accession>A0A0G4FIC2</accession>
<keyword evidence="1" id="KW-0175">Coiled coil</keyword>
<evidence type="ECO:0000256" key="1">
    <source>
        <dbReference type="SAM" id="Coils"/>
    </source>
</evidence>